<dbReference type="GO" id="GO:0007160">
    <property type="term" value="P:cell-matrix adhesion"/>
    <property type="evidence" value="ECO:0000318"/>
    <property type="project" value="GO_Central"/>
</dbReference>
<keyword evidence="4" id="KW-1185">Reference proteome</keyword>
<sequence>MAPTGRIPHIFTLILFQVVISNQQAVVLPTVRIPTAISSSFTSRGLDDQTVARAANTINWRSKFYRFLQCRLNGDELNEDDLVAVEARVLAALKQPKLNAISAPALRHLLTSADIARDVPSVVYILENIDLVKFFDILQIAASTTAVQGQSQQPDRSVVLPSRPVNGLPISTPLRDAILNIGMKHMQGDLDEAWQDSLPKLSPYLPGITVGHVNKVKESDMVADKLLELLQNIRPRLSGAVRANVVRYFKRVKAGNWSTEENVINSLGVFVGDISLNDVDNITIDTWKLVFNSHRLEDIDTTLARGILDKLLYANVTVTEPIYNVQKLGKLTCVLPEALGYRANSLSQDVWRELARVLHKCNTGVLGRHGNQLSRPGRKLAQRIAKSLIPAPASASVTDLRNVGPAIVGLSVSDLRQLQGRRVFDAISELSQARGLSRAQAQALLQKYVDGKGSAVTTADLTRLGTIAAAVDSGTLAQFTQQGLQGSLSTLIGSAHRMTPAQRKAIVKKIVGNSPDSVVNDLGPLISDLSLGSVKNVFPSQQDIPTLATLPWSQAQAANLIKRIKESRQLTPALVGTFGTLLRGIRCPDMDDVALQDIVEVVVTLYDYVDQLPRGVRVCLANATQVAMNITLKSGRVTGSTGAVATVPGHVIAEMRYEILASIPRPDCSDVFRKIGKLDMSHFPLWYQRNITALALTCLGKQKGQQYRLDATDVDVLGKFLCHIDDFFKITEDAVLDAINILKECQCFTYRQREAVKDLIKTAFGNNARWWTSSELGQAGPLLHLLDGDIQRISQDALLDAIDQVLPVPQDNRDIINANRSTDRDCLAVKRNNNLYRRVITAVARGRTSPIPPRNRRQTLQAPLLCDQVQLLGDAVVQLTEQQVTYMENREFLDCLEVFGAARANSTDWDSYMLRILKIKTFAAAGGTVQQLTPDIMARVGRIAVTFSPGDLAALNYGNIDSVYGIAKHSNYSKQQLESAFRAFLNQNGNDVSALTERQLIGLGNFLCGMTTSQVSQINLGAFSDAVSSIGLLTDCDDARLTALRRLAGRLYGAPNTWGQDTILELGVVAAGLSSFELSGLHEDRLRAITPLAISVISPNKFRSAFSVWGLGRLGPSQAMAVTDTQLRALSQAQRDAVSDATLGQNGNTASLLQANMVMMVICFCCALQSWWS</sequence>
<evidence type="ECO:0000313" key="4">
    <source>
        <dbReference type="Proteomes" id="UP000001554"/>
    </source>
</evidence>
<dbReference type="AlphaFoldDB" id="A0A9J7LLI7"/>
<name>A0A9J7LLI7_BRAFL</name>
<protein>
    <submittedName>
        <fullName evidence="5">Otoancorin-like isoform X1</fullName>
    </submittedName>
</protein>
<accession>A0A9J7LLI7</accession>
<dbReference type="Proteomes" id="UP000001554">
    <property type="component" value="Chromosome 8"/>
</dbReference>
<dbReference type="InterPro" id="IPR026664">
    <property type="entry name" value="Stereocilin-rel"/>
</dbReference>
<reference evidence="4" key="1">
    <citation type="journal article" date="2020" name="Nat. Ecol. Evol.">
        <title>Deeply conserved synteny resolves early events in vertebrate evolution.</title>
        <authorList>
            <person name="Simakov O."/>
            <person name="Marletaz F."/>
            <person name="Yue J.X."/>
            <person name="O'Connell B."/>
            <person name="Jenkins J."/>
            <person name="Brandt A."/>
            <person name="Calef R."/>
            <person name="Tung C.H."/>
            <person name="Huang T.K."/>
            <person name="Schmutz J."/>
            <person name="Satoh N."/>
            <person name="Yu J.K."/>
            <person name="Putnam N.H."/>
            <person name="Green R.E."/>
            <person name="Rokhsar D.S."/>
        </authorList>
    </citation>
    <scope>NUCLEOTIDE SEQUENCE [LARGE SCALE GENOMIC DNA]</scope>
    <source>
        <strain evidence="4">S238N-H82</strain>
    </source>
</reference>
<evidence type="ECO:0000256" key="1">
    <source>
        <dbReference type="ARBA" id="ARBA00022729"/>
    </source>
</evidence>
<dbReference type="PANTHER" id="PTHR23412:SF17">
    <property type="entry name" value="OTOANCORIN"/>
    <property type="match status" value="1"/>
</dbReference>
<dbReference type="OrthoDB" id="8195838at2759"/>
<feature type="signal peptide" evidence="3">
    <location>
        <begin position="1"/>
        <end position="21"/>
    </location>
</feature>
<dbReference type="KEGG" id="bfo:118421706"/>
<feature type="chain" id="PRO_5039921973" evidence="3">
    <location>
        <begin position="22"/>
        <end position="1173"/>
    </location>
</feature>
<reference evidence="5" key="2">
    <citation type="submission" date="2025-08" db="UniProtKB">
        <authorList>
            <consortium name="RefSeq"/>
        </authorList>
    </citation>
    <scope>IDENTIFICATION</scope>
    <source>
        <strain evidence="5">S238N-H82</strain>
        <tissue evidence="5">Testes</tissue>
    </source>
</reference>
<organism evidence="4 5">
    <name type="scientific">Branchiostoma floridae</name>
    <name type="common">Florida lancelet</name>
    <name type="synonym">Amphioxus</name>
    <dbReference type="NCBI Taxonomy" id="7739"/>
    <lineage>
        <taxon>Eukaryota</taxon>
        <taxon>Metazoa</taxon>
        <taxon>Chordata</taxon>
        <taxon>Cephalochordata</taxon>
        <taxon>Leptocardii</taxon>
        <taxon>Amphioxiformes</taxon>
        <taxon>Branchiostomatidae</taxon>
        <taxon>Branchiostoma</taxon>
    </lineage>
</organism>
<evidence type="ECO:0000313" key="5">
    <source>
        <dbReference type="RefSeq" id="XP_035685072.1"/>
    </source>
</evidence>
<dbReference type="OMA" id="MVTNAQW"/>
<dbReference type="GeneID" id="118421706"/>
<proteinExistence type="predicted"/>
<dbReference type="PANTHER" id="PTHR23412">
    <property type="entry name" value="STEREOCILIN RELATED"/>
    <property type="match status" value="1"/>
</dbReference>
<keyword evidence="2" id="KW-0325">Glycoprotein</keyword>
<keyword evidence="1 3" id="KW-0732">Signal</keyword>
<evidence type="ECO:0000256" key="2">
    <source>
        <dbReference type="ARBA" id="ARBA00023180"/>
    </source>
</evidence>
<evidence type="ECO:0000256" key="3">
    <source>
        <dbReference type="SAM" id="SignalP"/>
    </source>
</evidence>
<gene>
    <name evidence="5" type="primary">LOC118421706</name>
</gene>
<dbReference type="GO" id="GO:0009986">
    <property type="term" value="C:cell surface"/>
    <property type="evidence" value="ECO:0000318"/>
    <property type="project" value="GO_Central"/>
</dbReference>
<dbReference type="RefSeq" id="XP_035685072.1">
    <property type="nucleotide sequence ID" value="XM_035829179.1"/>
</dbReference>